<sequence>MRYLSTRMPVGVMVILVVPREAPATVGCRTPPPSPTPAAPAATPHRAGKSRSLLFKPDMPLSE</sequence>
<feature type="region of interest" description="Disordered" evidence="1">
    <location>
        <begin position="26"/>
        <end position="63"/>
    </location>
</feature>
<gene>
    <name evidence="2" type="ORF">CP969_22345</name>
</gene>
<evidence type="ECO:0000256" key="1">
    <source>
        <dbReference type="SAM" id="MobiDB-lite"/>
    </source>
</evidence>
<evidence type="ECO:0000313" key="2">
    <source>
        <dbReference type="EMBL" id="QEU87106.1"/>
    </source>
</evidence>
<evidence type="ECO:0000313" key="3">
    <source>
        <dbReference type="Proteomes" id="UP000327143"/>
    </source>
</evidence>
<dbReference type="Proteomes" id="UP000327143">
    <property type="component" value="Chromosome"/>
</dbReference>
<name>A0ABX6AIP6_STRVD</name>
<accession>A0ABX6AIP6</accession>
<reference evidence="2 3" key="1">
    <citation type="submission" date="2017-09" db="EMBL/GenBank/DDBJ databases">
        <authorList>
            <person name="Lee N."/>
            <person name="Cho B.-K."/>
        </authorList>
    </citation>
    <scope>NUCLEOTIDE SEQUENCE [LARGE SCALE GENOMIC DNA]</scope>
    <source>
        <strain evidence="2 3">ATCC 39115</strain>
    </source>
</reference>
<evidence type="ECO:0008006" key="4">
    <source>
        <dbReference type="Google" id="ProtNLM"/>
    </source>
</evidence>
<keyword evidence="3" id="KW-1185">Reference proteome</keyword>
<organism evidence="2 3">
    <name type="scientific">Streptomyces viridosporus T7A</name>
    <dbReference type="NCBI Taxonomy" id="665577"/>
    <lineage>
        <taxon>Bacteria</taxon>
        <taxon>Bacillati</taxon>
        <taxon>Actinomycetota</taxon>
        <taxon>Actinomycetes</taxon>
        <taxon>Kitasatosporales</taxon>
        <taxon>Streptomycetaceae</taxon>
        <taxon>Streptomyces</taxon>
    </lineage>
</organism>
<protein>
    <recommendedName>
        <fullName evidence="4">Secreted protein</fullName>
    </recommendedName>
</protein>
<proteinExistence type="predicted"/>
<dbReference type="EMBL" id="CP023700">
    <property type="protein sequence ID" value="QEU87106.1"/>
    <property type="molecule type" value="Genomic_DNA"/>
</dbReference>